<reference evidence="2" key="1">
    <citation type="submission" date="2022-12" db="EMBL/GenBank/DDBJ databases">
        <authorList>
            <person name="Alioto T."/>
            <person name="Alioto T."/>
            <person name="Gomez Garrido J."/>
        </authorList>
    </citation>
    <scope>NUCLEOTIDE SEQUENCE</scope>
</reference>
<proteinExistence type="predicted"/>
<keyword evidence="3" id="KW-1185">Reference proteome</keyword>
<protein>
    <submittedName>
        <fullName evidence="2">Uncharacterized protein</fullName>
    </submittedName>
</protein>
<accession>A0AA35P7H7</accession>
<dbReference type="AlphaFoldDB" id="A0AA35P7H7"/>
<feature type="region of interest" description="Disordered" evidence="1">
    <location>
        <begin position="1"/>
        <end position="20"/>
    </location>
</feature>
<dbReference type="EMBL" id="OX395130">
    <property type="protein sequence ID" value="CAI5774517.1"/>
    <property type="molecule type" value="Genomic_DNA"/>
</dbReference>
<name>A0AA35P7H7_9SAUR</name>
<organism evidence="2 3">
    <name type="scientific">Podarcis lilfordi</name>
    <name type="common">Lilford's wall lizard</name>
    <dbReference type="NCBI Taxonomy" id="74358"/>
    <lineage>
        <taxon>Eukaryota</taxon>
        <taxon>Metazoa</taxon>
        <taxon>Chordata</taxon>
        <taxon>Craniata</taxon>
        <taxon>Vertebrata</taxon>
        <taxon>Euteleostomi</taxon>
        <taxon>Lepidosauria</taxon>
        <taxon>Squamata</taxon>
        <taxon>Bifurcata</taxon>
        <taxon>Unidentata</taxon>
        <taxon>Episquamata</taxon>
        <taxon>Laterata</taxon>
        <taxon>Lacertibaenia</taxon>
        <taxon>Lacertidae</taxon>
        <taxon>Podarcis</taxon>
    </lineage>
</organism>
<dbReference type="Proteomes" id="UP001178461">
    <property type="component" value="Chromosome 5"/>
</dbReference>
<evidence type="ECO:0000313" key="3">
    <source>
        <dbReference type="Proteomes" id="UP001178461"/>
    </source>
</evidence>
<gene>
    <name evidence="2" type="ORF">PODLI_1B012843</name>
</gene>
<evidence type="ECO:0000256" key="1">
    <source>
        <dbReference type="SAM" id="MobiDB-lite"/>
    </source>
</evidence>
<sequence length="84" mass="9832">MDKCWALRPETGQVPRASDKQADRNEVIWWHRRGSDLVVFLDGSLLKMKEDSKIPVSFHERNRMRKRKRQQASISVGAKILFPV</sequence>
<evidence type="ECO:0000313" key="2">
    <source>
        <dbReference type="EMBL" id="CAI5774517.1"/>
    </source>
</evidence>